<evidence type="ECO:0000256" key="1">
    <source>
        <dbReference type="ARBA" id="ARBA00004442"/>
    </source>
</evidence>
<feature type="chain" id="PRO_5016820204" evidence="3">
    <location>
        <begin position="20"/>
        <end position="189"/>
    </location>
</feature>
<dbReference type="AlphaFoldDB" id="A0A376BKX3"/>
<accession>A0A376BKX3</accession>
<name>A0A376BKX3_9NEIS</name>
<dbReference type="RefSeq" id="WP_034294686.1">
    <property type="nucleotide sequence ID" value="NZ_CP091519.2"/>
</dbReference>
<feature type="domain" description="Outer membrane protein beta-barrel" evidence="4">
    <location>
        <begin position="9"/>
        <end position="188"/>
    </location>
</feature>
<evidence type="ECO:0000313" key="5">
    <source>
        <dbReference type="EMBL" id="SSY70369.1"/>
    </source>
</evidence>
<feature type="signal peptide" evidence="3">
    <location>
        <begin position="1"/>
        <end position="19"/>
    </location>
</feature>
<dbReference type="SUPFAM" id="SSF56925">
    <property type="entry name" value="OMPA-like"/>
    <property type="match status" value="1"/>
</dbReference>
<keyword evidence="2 3" id="KW-0732">Signal</keyword>
<evidence type="ECO:0000256" key="2">
    <source>
        <dbReference type="ARBA" id="ARBA00022729"/>
    </source>
</evidence>
<protein>
    <submittedName>
        <fullName evidence="5">Opacity protein and related surface antigens</fullName>
    </submittedName>
</protein>
<evidence type="ECO:0000256" key="3">
    <source>
        <dbReference type="SAM" id="SignalP"/>
    </source>
</evidence>
<dbReference type="EMBL" id="UFSO01000002">
    <property type="protein sequence ID" value="SSY70369.1"/>
    <property type="molecule type" value="Genomic_DNA"/>
</dbReference>
<dbReference type="Proteomes" id="UP000254209">
    <property type="component" value="Unassembled WGS sequence"/>
</dbReference>
<dbReference type="InterPro" id="IPR027385">
    <property type="entry name" value="Beta-barrel_OMP"/>
</dbReference>
<dbReference type="OrthoDB" id="8605709at2"/>
<proteinExistence type="predicted"/>
<sequence length="189" mass="20362">MKKVYLMSVLAMLSANAMAAGNFTGASVGLDVEAARYQDKMAGLDSKASGSAILKGDVGFDYGNNLVGILETRAKLHSSKVLKENKDFSGSAKQKDKYTLGYAQGYRVTSDLLPYVKVEYQNSKVAFSDSEVSDNFSKRFNGFGVGVGTKYAITSNVEAGAEYVYSRLKKGDDKLSGNAFSVGVAYRFK</sequence>
<dbReference type="Gene3D" id="2.40.160.20">
    <property type="match status" value="1"/>
</dbReference>
<keyword evidence="6" id="KW-1185">Reference proteome</keyword>
<dbReference type="NCBIfam" id="TIGR01414">
    <property type="entry name" value="autotrans_barl"/>
    <property type="match status" value="1"/>
</dbReference>
<dbReference type="GO" id="GO:0009279">
    <property type="term" value="C:cell outer membrane"/>
    <property type="evidence" value="ECO:0007669"/>
    <property type="project" value="UniProtKB-SubCell"/>
</dbReference>
<comment type="subcellular location">
    <subcellularLocation>
        <location evidence="1">Cell outer membrane</location>
    </subcellularLocation>
</comment>
<dbReference type="Pfam" id="PF13505">
    <property type="entry name" value="OMP_b-brl"/>
    <property type="match status" value="1"/>
</dbReference>
<dbReference type="InterPro" id="IPR011250">
    <property type="entry name" value="OMP/PagP_B-barrel"/>
</dbReference>
<evidence type="ECO:0000259" key="4">
    <source>
        <dbReference type="Pfam" id="PF13505"/>
    </source>
</evidence>
<evidence type="ECO:0000313" key="6">
    <source>
        <dbReference type="Proteomes" id="UP000254209"/>
    </source>
</evidence>
<dbReference type="InterPro" id="IPR006315">
    <property type="entry name" value="OM_autotransptr_brl_dom"/>
</dbReference>
<gene>
    <name evidence="5" type="ORF">NCTC10283_00457</name>
</gene>
<organism evidence="5 6">
    <name type="scientific">Alysiella crassa</name>
    <dbReference type="NCBI Taxonomy" id="153491"/>
    <lineage>
        <taxon>Bacteria</taxon>
        <taxon>Pseudomonadati</taxon>
        <taxon>Pseudomonadota</taxon>
        <taxon>Betaproteobacteria</taxon>
        <taxon>Neisseriales</taxon>
        <taxon>Neisseriaceae</taxon>
        <taxon>Alysiella</taxon>
    </lineage>
</organism>
<reference evidence="5 6" key="1">
    <citation type="submission" date="2018-06" db="EMBL/GenBank/DDBJ databases">
        <authorList>
            <consortium name="Pathogen Informatics"/>
            <person name="Doyle S."/>
        </authorList>
    </citation>
    <scope>NUCLEOTIDE SEQUENCE [LARGE SCALE GENOMIC DNA]</scope>
    <source>
        <strain evidence="5 6">NCTC10283</strain>
    </source>
</reference>
<dbReference type="STRING" id="1120980.GCA_000745955_02109"/>